<dbReference type="STRING" id="8022.A0A060YT15"/>
<dbReference type="GO" id="GO:0005524">
    <property type="term" value="F:ATP binding"/>
    <property type="evidence" value="ECO:0007669"/>
    <property type="project" value="UniProtKB-KW"/>
</dbReference>
<proteinExistence type="predicted"/>
<gene>
    <name evidence="5" type="ORF">GSONMT00021526001</name>
</gene>
<dbReference type="PaxDb" id="8022-A0A060YT15"/>
<sequence>MFRGHHILLFSQMTRMLDILQDYMEYRGYRYERLDGSVRGEERNLAIKNFSSKDVFVFLLSTKAGGLSLTSNRS</sequence>
<dbReference type="PANTHER" id="PTHR47157:SF1">
    <property type="entry name" value="CHROMODOMAIN-HELICASE-DNA-BINDING PROTEIN 1-LIKE"/>
    <property type="match status" value="1"/>
</dbReference>
<keyword evidence="2" id="KW-0378">Hydrolase</keyword>
<organism evidence="5 6">
    <name type="scientific">Oncorhynchus mykiss</name>
    <name type="common">Rainbow trout</name>
    <name type="synonym">Salmo gairdneri</name>
    <dbReference type="NCBI Taxonomy" id="8022"/>
    <lineage>
        <taxon>Eukaryota</taxon>
        <taxon>Metazoa</taxon>
        <taxon>Chordata</taxon>
        <taxon>Craniata</taxon>
        <taxon>Vertebrata</taxon>
        <taxon>Euteleostomi</taxon>
        <taxon>Actinopterygii</taxon>
        <taxon>Neopterygii</taxon>
        <taxon>Teleostei</taxon>
        <taxon>Protacanthopterygii</taxon>
        <taxon>Salmoniformes</taxon>
        <taxon>Salmonidae</taxon>
        <taxon>Salmoninae</taxon>
        <taxon>Oncorhynchus</taxon>
    </lineage>
</organism>
<evidence type="ECO:0000256" key="2">
    <source>
        <dbReference type="ARBA" id="ARBA00022801"/>
    </source>
</evidence>
<dbReference type="Proteomes" id="UP000193380">
    <property type="component" value="Unassembled WGS sequence"/>
</dbReference>
<name>A0A060YT15_ONCMY</name>
<keyword evidence="3" id="KW-0067">ATP-binding</keyword>
<dbReference type="GO" id="GO:0006338">
    <property type="term" value="P:chromatin remodeling"/>
    <property type="evidence" value="ECO:0007669"/>
    <property type="project" value="InterPro"/>
</dbReference>
<protein>
    <recommendedName>
        <fullName evidence="4">Helicase C-terminal domain-containing protein</fullName>
    </recommendedName>
</protein>
<evidence type="ECO:0000256" key="3">
    <source>
        <dbReference type="ARBA" id="ARBA00022840"/>
    </source>
</evidence>
<dbReference type="GO" id="GO:0005634">
    <property type="term" value="C:nucleus"/>
    <property type="evidence" value="ECO:0007669"/>
    <property type="project" value="TreeGrafter"/>
</dbReference>
<evidence type="ECO:0000313" key="5">
    <source>
        <dbReference type="EMBL" id="CDQ92245.1"/>
    </source>
</evidence>
<evidence type="ECO:0000313" key="6">
    <source>
        <dbReference type="Proteomes" id="UP000193380"/>
    </source>
</evidence>
<evidence type="ECO:0000259" key="4">
    <source>
        <dbReference type="PROSITE" id="PS51194"/>
    </source>
</evidence>
<feature type="domain" description="Helicase C-terminal" evidence="4">
    <location>
        <begin position="1"/>
        <end position="74"/>
    </location>
</feature>
<dbReference type="PROSITE" id="PS51194">
    <property type="entry name" value="HELICASE_CTER"/>
    <property type="match status" value="1"/>
</dbReference>
<dbReference type="AlphaFoldDB" id="A0A060YT15"/>
<dbReference type="CDD" id="cd18793">
    <property type="entry name" value="SF2_C_SNF"/>
    <property type="match status" value="1"/>
</dbReference>
<reference evidence="5" key="1">
    <citation type="journal article" date="2014" name="Nat. Commun.">
        <title>The rainbow trout genome provides novel insights into evolution after whole-genome duplication in vertebrates.</title>
        <authorList>
            <person name="Berthelot C."/>
            <person name="Brunet F."/>
            <person name="Chalopin D."/>
            <person name="Juanchich A."/>
            <person name="Bernard M."/>
            <person name="Noel B."/>
            <person name="Bento P."/>
            <person name="Da Silva C."/>
            <person name="Labadie K."/>
            <person name="Alberti A."/>
            <person name="Aury J.M."/>
            <person name="Louis A."/>
            <person name="Dehais P."/>
            <person name="Bardou P."/>
            <person name="Montfort J."/>
            <person name="Klopp C."/>
            <person name="Cabau C."/>
            <person name="Gaspin C."/>
            <person name="Thorgaard G.H."/>
            <person name="Boussaha M."/>
            <person name="Quillet E."/>
            <person name="Guyomard R."/>
            <person name="Galiana D."/>
            <person name="Bobe J."/>
            <person name="Volff J.N."/>
            <person name="Genet C."/>
            <person name="Wincker P."/>
            <person name="Jaillon O."/>
            <person name="Roest Crollius H."/>
            <person name="Guiguen Y."/>
        </authorList>
    </citation>
    <scope>NUCLEOTIDE SEQUENCE [LARGE SCALE GENOMIC DNA]</scope>
</reference>
<dbReference type="Gene3D" id="3.40.50.300">
    <property type="entry name" value="P-loop containing nucleotide triphosphate hydrolases"/>
    <property type="match status" value="1"/>
</dbReference>
<dbReference type="Pfam" id="PF00271">
    <property type="entry name" value="Helicase_C"/>
    <property type="match status" value="1"/>
</dbReference>
<dbReference type="InterPro" id="IPR027417">
    <property type="entry name" value="P-loop_NTPase"/>
</dbReference>
<accession>A0A060YT15</accession>
<dbReference type="SUPFAM" id="SSF52540">
    <property type="entry name" value="P-loop containing nucleoside triphosphate hydrolases"/>
    <property type="match status" value="1"/>
</dbReference>
<dbReference type="GO" id="GO:0016787">
    <property type="term" value="F:hydrolase activity"/>
    <property type="evidence" value="ECO:0007669"/>
    <property type="project" value="UniProtKB-KW"/>
</dbReference>
<dbReference type="EMBL" id="FR913001">
    <property type="protein sequence ID" value="CDQ92245.1"/>
    <property type="molecule type" value="Genomic_DNA"/>
</dbReference>
<dbReference type="InterPro" id="IPR001650">
    <property type="entry name" value="Helicase_C-like"/>
</dbReference>
<dbReference type="GO" id="GO:0003678">
    <property type="term" value="F:DNA helicase activity"/>
    <property type="evidence" value="ECO:0007669"/>
    <property type="project" value="InterPro"/>
</dbReference>
<reference evidence="5" key="2">
    <citation type="submission" date="2014-03" db="EMBL/GenBank/DDBJ databases">
        <authorList>
            <person name="Genoscope - CEA"/>
        </authorList>
    </citation>
    <scope>NUCLEOTIDE SEQUENCE</scope>
</reference>
<dbReference type="InterPro" id="IPR049730">
    <property type="entry name" value="SNF2/RAD54-like_C"/>
</dbReference>
<dbReference type="PANTHER" id="PTHR47157">
    <property type="entry name" value="CHROMODOMAIN-HELICASE-DNA-BINDING PROTEIN 1-LIKE"/>
    <property type="match status" value="1"/>
</dbReference>
<keyword evidence="1" id="KW-0547">Nucleotide-binding</keyword>
<dbReference type="GO" id="GO:0006281">
    <property type="term" value="P:DNA repair"/>
    <property type="evidence" value="ECO:0007669"/>
    <property type="project" value="InterPro"/>
</dbReference>
<dbReference type="InterPro" id="IPR031053">
    <property type="entry name" value="ALC1"/>
</dbReference>
<evidence type="ECO:0000256" key="1">
    <source>
        <dbReference type="ARBA" id="ARBA00022741"/>
    </source>
</evidence>